<dbReference type="AlphaFoldDB" id="A0A6L2M157"/>
<keyword evidence="1" id="KW-0802">TPR repeat</keyword>
<dbReference type="Gene3D" id="1.25.40.10">
    <property type="entry name" value="Tetratricopeptide repeat domain"/>
    <property type="match status" value="1"/>
</dbReference>
<evidence type="ECO:0000256" key="1">
    <source>
        <dbReference type="PROSITE-ProRule" id="PRU00339"/>
    </source>
</evidence>
<sequence>MLTLRELKPNWVKAWYREGLSLRLLQKFNEATNPFHERVKIEPENIELVNTFKEAVEAERQFHASNKE</sequence>
<dbReference type="PROSITE" id="PS50005">
    <property type="entry name" value="TPR"/>
    <property type="match status" value="1"/>
</dbReference>
<reference evidence="2" key="1">
    <citation type="journal article" date="2019" name="Sci. Rep.">
        <title>Draft genome of Tanacetum cinerariifolium, the natural source of mosquito coil.</title>
        <authorList>
            <person name="Yamashiro T."/>
            <person name="Shiraishi A."/>
            <person name="Satake H."/>
            <person name="Nakayama K."/>
        </authorList>
    </citation>
    <scope>NUCLEOTIDE SEQUENCE</scope>
</reference>
<proteinExistence type="predicted"/>
<accession>A0A6L2M157</accession>
<dbReference type="InterPro" id="IPR019734">
    <property type="entry name" value="TPR_rpt"/>
</dbReference>
<feature type="repeat" description="TPR" evidence="1">
    <location>
        <begin position="12"/>
        <end position="45"/>
    </location>
</feature>
<dbReference type="SUPFAM" id="SSF48452">
    <property type="entry name" value="TPR-like"/>
    <property type="match status" value="1"/>
</dbReference>
<evidence type="ECO:0000313" key="2">
    <source>
        <dbReference type="EMBL" id="GEU67773.1"/>
    </source>
</evidence>
<gene>
    <name evidence="2" type="ORF">Tci_039751</name>
</gene>
<organism evidence="2">
    <name type="scientific">Tanacetum cinerariifolium</name>
    <name type="common">Dalmatian daisy</name>
    <name type="synonym">Chrysanthemum cinerariifolium</name>
    <dbReference type="NCBI Taxonomy" id="118510"/>
    <lineage>
        <taxon>Eukaryota</taxon>
        <taxon>Viridiplantae</taxon>
        <taxon>Streptophyta</taxon>
        <taxon>Embryophyta</taxon>
        <taxon>Tracheophyta</taxon>
        <taxon>Spermatophyta</taxon>
        <taxon>Magnoliopsida</taxon>
        <taxon>eudicotyledons</taxon>
        <taxon>Gunneridae</taxon>
        <taxon>Pentapetalae</taxon>
        <taxon>asterids</taxon>
        <taxon>campanulids</taxon>
        <taxon>Asterales</taxon>
        <taxon>Asteraceae</taxon>
        <taxon>Asteroideae</taxon>
        <taxon>Anthemideae</taxon>
        <taxon>Anthemidinae</taxon>
        <taxon>Tanacetum</taxon>
    </lineage>
</organism>
<dbReference type="EMBL" id="BKCJ010005627">
    <property type="protein sequence ID" value="GEU67773.1"/>
    <property type="molecule type" value="Genomic_DNA"/>
</dbReference>
<protein>
    <submittedName>
        <fullName evidence="2">Uncharacterized protein</fullName>
    </submittedName>
</protein>
<comment type="caution">
    <text evidence="2">The sequence shown here is derived from an EMBL/GenBank/DDBJ whole genome shotgun (WGS) entry which is preliminary data.</text>
</comment>
<dbReference type="InterPro" id="IPR011990">
    <property type="entry name" value="TPR-like_helical_dom_sf"/>
</dbReference>
<name>A0A6L2M157_TANCI</name>